<protein>
    <submittedName>
        <fullName evidence="2">Uncharacterized protein</fullName>
    </submittedName>
</protein>
<organism evidence="2 3">
    <name type="scientific">Lysobacter antibioticus</name>
    <dbReference type="NCBI Taxonomy" id="84531"/>
    <lineage>
        <taxon>Bacteria</taxon>
        <taxon>Pseudomonadati</taxon>
        <taxon>Pseudomonadota</taxon>
        <taxon>Gammaproteobacteria</taxon>
        <taxon>Lysobacterales</taxon>
        <taxon>Lysobacteraceae</taxon>
        <taxon>Lysobacter</taxon>
    </lineage>
</organism>
<dbReference type="AlphaFoldDB" id="A0A0S2FA91"/>
<proteinExistence type="predicted"/>
<reference evidence="2 3" key="1">
    <citation type="journal article" date="2015" name="BMC Genomics">
        <title>Comparative genomics and metabolic profiling of the genus Lysobacter.</title>
        <authorList>
            <person name="de Bruijn I."/>
            <person name="Cheng X."/>
            <person name="de Jager V."/>
            <person name="Exposito R.G."/>
            <person name="Watrous J."/>
            <person name="Patel N."/>
            <person name="Postma J."/>
            <person name="Dorrestein P.C."/>
            <person name="Kobayashi D."/>
            <person name="Raaijmakers J.M."/>
        </authorList>
    </citation>
    <scope>NUCLEOTIDE SEQUENCE [LARGE SCALE GENOMIC DNA]</scope>
    <source>
        <strain evidence="2 3">76</strain>
    </source>
</reference>
<evidence type="ECO:0000313" key="3">
    <source>
        <dbReference type="Proteomes" id="UP000060787"/>
    </source>
</evidence>
<evidence type="ECO:0000256" key="1">
    <source>
        <dbReference type="SAM" id="MobiDB-lite"/>
    </source>
</evidence>
<dbReference type="EMBL" id="CP011129">
    <property type="protein sequence ID" value="ALN80448.1"/>
    <property type="molecule type" value="Genomic_DNA"/>
</dbReference>
<evidence type="ECO:0000313" key="2">
    <source>
        <dbReference type="EMBL" id="ALN80448.1"/>
    </source>
</evidence>
<accession>A0A0S2FA91</accession>
<dbReference type="STRING" id="84531.LA76x_2316"/>
<dbReference type="Proteomes" id="UP000060787">
    <property type="component" value="Chromosome"/>
</dbReference>
<feature type="region of interest" description="Disordered" evidence="1">
    <location>
        <begin position="1"/>
        <end position="22"/>
    </location>
</feature>
<name>A0A0S2FA91_LYSAN</name>
<gene>
    <name evidence="2" type="ORF">LA76x_2316</name>
</gene>
<keyword evidence="3" id="KW-1185">Reference proteome</keyword>
<sequence length="40" mass="4338">MKKAALRRLSTSNLDGEGPSGGFQRWCALTEPVRFSADAL</sequence>
<dbReference type="KEGG" id="lab:LA76x_2316"/>